<gene>
    <name evidence="1" type="primary">PARD3B_2</name>
    <name evidence="1" type="ORF">K3G42_007577</name>
</gene>
<dbReference type="EMBL" id="CM037615">
    <property type="protein sequence ID" value="KAH8012963.1"/>
    <property type="molecule type" value="Genomic_DNA"/>
</dbReference>
<reference evidence="1" key="1">
    <citation type="submission" date="2021-08" db="EMBL/GenBank/DDBJ databases">
        <title>The first chromosome-level gecko genome reveals the dynamic sex chromosomes of Neotropical dwarf geckos (Sphaerodactylidae: Sphaerodactylus).</title>
        <authorList>
            <person name="Pinto B.J."/>
            <person name="Keating S.E."/>
            <person name="Gamble T."/>
        </authorList>
    </citation>
    <scope>NUCLEOTIDE SEQUENCE</scope>
    <source>
        <strain evidence="1">TG3544</strain>
    </source>
</reference>
<evidence type="ECO:0000313" key="1">
    <source>
        <dbReference type="EMBL" id="KAH8012963.1"/>
    </source>
</evidence>
<proteinExistence type="predicted"/>
<accession>A0ACB8FZU7</accession>
<sequence>MKTWKRGKKYFGIDRKHLNDWMSQVELHASQQGVTEEEIPPPVPPHPSDELLADYNHSSVADSAAYLPDQHINFRPLTLAKQTESINLKASKSMDLVQELF</sequence>
<comment type="caution">
    <text evidence="1">The sequence shown here is derived from an EMBL/GenBank/DDBJ whole genome shotgun (WGS) entry which is preliminary data.</text>
</comment>
<name>A0ACB8FZU7_9SAUR</name>
<dbReference type="Proteomes" id="UP000827872">
    <property type="component" value="Linkage Group LG02"/>
</dbReference>
<evidence type="ECO:0000313" key="2">
    <source>
        <dbReference type="Proteomes" id="UP000827872"/>
    </source>
</evidence>
<keyword evidence="2" id="KW-1185">Reference proteome</keyword>
<protein>
    <submittedName>
        <fullName evidence="1">Partitioning defective 3 B</fullName>
    </submittedName>
</protein>
<organism evidence="1 2">
    <name type="scientific">Sphaerodactylus townsendi</name>
    <dbReference type="NCBI Taxonomy" id="933632"/>
    <lineage>
        <taxon>Eukaryota</taxon>
        <taxon>Metazoa</taxon>
        <taxon>Chordata</taxon>
        <taxon>Craniata</taxon>
        <taxon>Vertebrata</taxon>
        <taxon>Euteleostomi</taxon>
        <taxon>Lepidosauria</taxon>
        <taxon>Squamata</taxon>
        <taxon>Bifurcata</taxon>
        <taxon>Gekkota</taxon>
        <taxon>Sphaerodactylidae</taxon>
        <taxon>Sphaerodactylus</taxon>
    </lineage>
</organism>